<reference evidence="1" key="1">
    <citation type="submission" date="2020-10" db="EMBL/GenBank/DDBJ databases">
        <authorList>
            <person name="Gilroy R."/>
        </authorList>
    </citation>
    <scope>NUCLEOTIDE SEQUENCE</scope>
    <source>
        <strain evidence="1">CHK195-15760</strain>
    </source>
</reference>
<accession>A0A9D1M0D4</accession>
<reference evidence="1" key="2">
    <citation type="journal article" date="2021" name="PeerJ">
        <title>Extensive microbial diversity within the chicken gut microbiome revealed by metagenomics and culture.</title>
        <authorList>
            <person name="Gilroy R."/>
            <person name="Ravi A."/>
            <person name="Getino M."/>
            <person name="Pursley I."/>
            <person name="Horton D.L."/>
            <person name="Alikhan N.F."/>
            <person name="Baker D."/>
            <person name="Gharbi K."/>
            <person name="Hall N."/>
            <person name="Watson M."/>
            <person name="Adriaenssens E.M."/>
            <person name="Foster-Nyarko E."/>
            <person name="Jarju S."/>
            <person name="Secka A."/>
            <person name="Antonio M."/>
            <person name="Oren A."/>
            <person name="Chaudhuri R.R."/>
            <person name="La Ragione R."/>
            <person name="Hildebrand F."/>
            <person name="Pallen M.J."/>
        </authorList>
    </citation>
    <scope>NUCLEOTIDE SEQUENCE</scope>
    <source>
        <strain evidence="1">CHK195-15760</strain>
    </source>
</reference>
<gene>
    <name evidence="1" type="ORF">IAB70_02635</name>
</gene>
<dbReference type="CDD" id="cd08547">
    <property type="entry name" value="Type_II_cohesin"/>
    <property type="match status" value="1"/>
</dbReference>
<evidence type="ECO:0000313" key="1">
    <source>
        <dbReference type="EMBL" id="HIU51508.1"/>
    </source>
</evidence>
<evidence type="ECO:0000313" key="2">
    <source>
        <dbReference type="Proteomes" id="UP000824093"/>
    </source>
</evidence>
<comment type="caution">
    <text evidence="1">The sequence shown here is derived from an EMBL/GenBank/DDBJ whole genome shotgun (WGS) entry which is preliminary data.</text>
</comment>
<dbReference type="Proteomes" id="UP000824093">
    <property type="component" value="Unassembled WGS sequence"/>
</dbReference>
<organism evidence="1 2">
    <name type="scientific">Candidatus Merdicola faecigallinarum</name>
    <dbReference type="NCBI Taxonomy" id="2840862"/>
    <lineage>
        <taxon>Bacteria</taxon>
        <taxon>Bacillati</taxon>
        <taxon>Bacillota</taxon>
        <taxon>Clostridia</taxon>
        <taxon>Candidatus Merdicola</taxon>
    </lineage>
</organism>
<dbReference type="Gene3D" id="2.60.40.680">
    <property type="match status" value="1"/>
</dbReference>
<dbReference type="AlphaFoldDB" id="A0A9D1M0D4"/>
<name>A0A9D1M0D4_9FIRM</name>
<sequence>MKKRALKILLIMILFILEIGFSECYGVGNVSLIADKASVKEGEEVVLSLVGSGVEISAFQTELVFNSEKLEYRKTDENSAVIGNRIRTVWFEKTGGEEAKKEQILATYKLKAKKIGNVALGLQGEFYDKNGNKLEVETIGTNINVISQIEEEKNTDETNRRIE</sequence>
<dbReference type="EMBL" id="DVNH01000019">
    <property type="protein sequence ID" value="HIU51508.1"/>
    <property type="molecule type" value="Genomic_DNA"/>
</dbReference>
<dbReference type="SUPFAM" id="SSF49384">
    <property type="entry name" value="Carbohydrate-binding domain"/>
    <property type="match status" value="1"/>
</dbReference>
<dbReference type="GO" id="GO:0030246">
    <property type="term" value="F:carbohydrate binding"/>
    <property type="evidence" value="ECO:0007669"/>
    <property type="project" value="InterPro"/>
</dbReference>
<proteinExistence type="predicted"/>
<protein>
    <submittedName>
        <fullName evidence="1">Uncharacterized protein</fullName>
    </submittedName>
</protein>
<dbReference type="InterPro" id="IPR008965">
    <property type="entry name" value="CBM2/CBM3_carb-bd_dom_sf"/>
</dbReference>